<evidence type="ECO:0000313" key="3">
    <source>
        <dbReference type="Proteomes" id="UP000198857"/>
    </source>
</evidence>
<dbReference type="OrthoDB" id="9815315at2"/>
<gene>
    <name evidence="2" type="ORF">SAMN05660464_0817</name>
</gene>
<dbReference type="NCBIfam" id="NF002696">
    <property type="entry name" value="PRK02487.1-5"/>
    <property type="match status" value="1"/>
</dbReference>
<dbReference type="STRING" id="1523247.SAMN05660464_0817"/>
<comment type="similarity">
    <text evidence="1">Belongs to the UPF0303 family.</text>
</comment>
<proteinExistence type="inferred from homology"/>
<dbReference type="Proteomes" id="UP000198857">
    <property type="component" value="Unassembled WGS sequence"/>
</dbReference>
<dbReference type="Pfam" id="PF03928">
    <property type="entry name" value="HbpS-like"/>
    <property type="match status" value="1"/>
</dbReference>
<reference evidence="3" key="1">
    <citation type="submission" date="2016-10" db="EMBL/GenBank/DDBJ databases">
        <authorList>
            <person name="Varghese N."/>
            <person name="Submissions S."/>
        </authorList>
    </citation>
    <scope>NUCLEOTIDE SEQUENCE [LARGE SCALE GENOMIC DNA]</scope>
    <source>
        <strain evidence="3">DSM 44208</strain>
    </source>
</reference>
<dbReference type="InterPro" id="IPR010371">
    <property type="entry name" value="YBR137W-like"/>
</dbReference>
<dbReference type="Gene3D" id="3.30.450.150">
    <property type="entry name" value="Haem-degrading domain"/>
    <property type="match status" value="1"/>
</dbReference>
<evidence type="ECO:0000256" key="1">
    <source>
        <dbReference type="HAMAP-Rule" id="MF_00761"/>
    </source>
</evidence>
<dbReference type="RefSeq" id="WP_091107010.1">
    <property type="nucleotide sequence ID" value="NZ_FOWQ01000001.1"/>
</dbReference>
<dbReference type="EMBL" id="FOWQ01000001">
    <property type="protein sequence ID" value="SFO73179.1"/>
    <property type="molecule type" value="Genomic_DNA"/>
</dbReference>
<dbReference type="PANTHER" id="PTHR28255">
    <property type="match status" value="1"/>
</dbReference>
<sequence length="156" mass="16483">MDTPFPSVAELAAEEDALQFTSFTNDDAWDVGAALVATARRAGAPVAVEVSRAGHRLFSAALTGATPDNASWIERKTRVVERFGHSSLHVRQTWAERGTTFEAGTGLDPALYAAHGGAFPVVVRSVGPVGVVVVSGLPQLEDHRMVVAALRAHLGR</sequence>
<dbReference type="PIRSF" id="PIRSF008757">
    <property type="entry name" value="UCP008757"/>
    <property type="match status" value="1"/>
</dbReference>
<organism evidence="2 3">
    <name type="scientific">Geodermatophilus dictyosporus</name>
    <dbReference type="NCBI Taxonomy" id="1523247"/>
    <lineage>
        <taxon>Bacteria</taxon>
        <taxon>Bacillati</taxon>
        <taxon>Actinomycetota</taxon>
        <taxon>Actinomycetes</taxon>
        <taxon>Geodermatophilales</taxon>
        <taxon>Geodermatophilaceae</taxon>
        <taxon>Geodermatophilus</taxon>
    </lineage>
</organism>
<dbReference type="SUPFAM" id="SSF143744">
    <property type="entry name" value="GlcG-like"/>
    <property type="match status" value="1"/>
</dbReference>
<dbReference type="InterPro" id="IPR038084">
    <property type="entry name" value="PduO/GlcC-like_sf"/>
</dbReference>
<protein>
    <recommendedName>
        <fullName evidence="1">UPF0303 protein SAMN05660464_0817</fullName>
    </recommendedName>
</protein>
<dbReference type="AlphaFoldDB" id="A0A1I5JKH4"/>
<dbReference type="InterPro" id="IPR005624">
    <property type="entry name" value="PduO/GlcC-like"/>
</dbReference>
<accession>A0A1I5JKH4</accession>
<dbReference type="HAMAP" id="MF_00761">
    <property type="entry name" value="UPF0303"/>
    <property type="match status" value="1"/>
</dbReference>
<keyword evidence="3" id="KW-1185">Reference proteome</keyword>
<dbReference type="PANTHER" id="PTHR28255:SF1">
    <property type="entry name" value="UPF0303 PROTEIN YBR137W"/>
    <property type="match status" value="1"/>
</dbReference>
<evidence type="ECO:0000313" key="2">
    <source>
        <dbReference type="EMBL" id="SFO73179.1"/>
    </source>
</evidence>
<name>A0A1I5JKH4_9ACTN</name>